<keyword evidence="2" id="KW-1185">Reference proteome</keyword>
<sequence length="32" mass="3732">MILRLSAVLHNVYSRETSHLTNSSYPRIVFVQ</sequence>
<reference evidence="1 2" key="1">
    <citation type="journal article" date="2013" name="PLoS Genet.">
        <title>The genome and development-dependent transcriptomes of Pyronema confluens: a window into fungal evolution.</title>
        <authorList>
            <person name="Traeger S."/>
            <person name="Altegoer F."/>
            <person name="Freitag M."/>
            <person name="Gabaldon T."/>
            <person name="Kempken F."/>
            <person name="Kumar A."/>
            <person name="Marcet-Houben M."/>
            <person name="Poggeler S."/>
            <person name="Stajich J.E."/>
            <person name="Nowrousian M."/>
        </authorList>
    </citation>
    <scope>NUCLEOTIDE SEQUENCE [LARGE SCALE GENOMIC DNA]</scope>
    <source>
        <strain evidence="2">CBS 100304</strain>
        <tissue evidence="1">Vegetative mycelium</tissue>
    </source>
</reference>
<name>U4LPU8_PYROM</name>
<proteinExistence type="predicted"/>
<accession>U4LPU8</accession>
<evidence type="ECO:0000313" key="1">
    <source>
        <dbReference type="EMBL" id="CCX16690.1"/>
    </source>
</evidence>
<organism evidence="1 2">
    <name type="scientific">Pyronema omphalodes (strain CBS 100304)</name>
    <name type="common">Pyronema confluens</name>
    <dbReference type="NCBI Taxonomy" id="1076935"/>
    <lineage>
        <taxon>Eukaryota</taxon>
        <taxon>Fungi</taxon>
        <taxon>Dikarya</taxon>
        <taxon>Ascomycota</taxon>
        <taxon>Pezizomycotina</taxon>
        <taxon>Pezizomycetes</taxon>
        <taxon>Pezizales</taxon>
        <taxon>Pyronemataceae</taxon>
        <taxon>Pyronema</taxon>
    </lineage>
</organism>
<evidence type="ECO:0000313" key="2">
    <source>
        <dbReference type="Proteomes" id="UP000018144"/>
    </source>
</evidence>
<dbReference type="EMBL" id="HF936499">
    <property type="protein sequence ID" value="CCX16690.1"/>
    <property type="molecule type" value="Genomic_DNA"/>
</dbReference>
<gene>
    <name evidence="1" type="ORF">PCON_03431</name>
</gene>
<dbReference type="Proteomes" id="UP000018144">
    <property type="component" value="Unassembled WGS sequence"/>
</dbReference>
<dbReference type="AlphaFoldDB" id="U4LPU8"/>
<protein>
    <submittedName>
        <fullName evidence="1">Uncharacterized protein</fullName>
    </submittedName>
</protein>